<evidence type="ECO:0000313" key="1">
    <source>
        <dbReference type="EMBL" id="BBA36962.1"/>
    </source>
</evidence>
<dbReference type="KEGG" id="mmai:sS8_5039"/>
<gene>
    <name evidence="1" type="ORF">sS8_5039</name>
</gene>
<protein>
    <submittedName>
        <fullName evidence="1">Uncharacterized protein</fullName>
    </submittedName>
</protein>
<dbReference type="AlphaFoldDB" id="A0A250KZE0"/>
<dbReference type="Proteomes" id="UP000266313">
    <property type="component" value="Chromosome"/>
</dbReference>
<sequence>MVDVVGAFGSGEWIQAFVGRQSFADDPVGNGFPDLLASARIVDMKMLQPAMVYAVVD</sequence>
<dbReference type="EMBL" id="AP017928">
    <property type="protein sequence ID" value="BBA36962.1"/>
    <property type="molecule type" value="Genomic_DNA"/>
</dbReference>
<keyword evidence="2" id="KW-1185">Reference proteome</keyword>
<accession>A0A250KZE0</accession>
<proteinExistence type="predicted"/>
<reference evidence="1 2" key="1">
    <citation type="submission" date="2016-12" db="EMBL/GenBank/DDBJ databases">
        <title>Genome sequencing of Methylocaldum marinum.</title>
        <authorList>
            <person name="Takeuchi M."/>
            <person name="Kamagata Y."/>
            <person name="Hiraoka S."/>
            <person name="Oshima K."/>
            <person name="Hattori M."/>
            <person name="Iwasaki W."/>
        </authorList>
    </citation>
    <scope>NUCLEOTIDE SEQUENCE [LARGE SCALE GENOMIC DNA]</scope>
    <source>
        <strain evidence="1 2">S8</strain>
    </source>
</reference>
<name>A0A250KZE0_9GAMM</name>
<evidence type="ECO:0000313" key="2">
    <source>
        <dbReference type="Proteomes" id="UP000266313"/>
    </source>
</evidence>
<organism evidence="1 2">
    <name type="scientific">Methylocaldum marinum</name>
    <dbReference type="NCBI Taxonomy" id="1432792"/>
    <lineage>
        <taxon>Bacteria</taxon>
        <taxon>Pseudomonadati</taxon>
        <taxon>Pseudomonadota</taxon>
        <taxon>Gammaproteobacteria</taxon>
        <taxon>Methylococcales</taxon>
        <taxon>Methylococcaceae</taxon>
        <taxon>Methylocaldum</taxon>
    </lineage>
</organism>